<dbReference type="AlphaFoldDB" id="A0A0F9DID6"/>
<dbReference type="EMBL" id="LAZR01039237">
    <property type="protein sequence ID" value="KKL17496.1"/>
    <property type="molecule type" value="Genomic_DNA"/>
</dbReference>
<reference evidence="1" key="1">
    <citation type="journal article" date="2015" name="Nature">
        <title>Complex archaea that bridge the gap between prokaryotes and eukaryotes.</title>
        <authorList>
            <person name="Spang A."/>
            <person name="Saw J.H."/>
            <person name="Jorgensen S.L."/>
            <person name="Zaremba-Niedzwiedzka K."/>
            <person name="Martijn J."/>
            <person name="Lind A.E."/>
            <person name="van Eijk R."/>
            <person name="Schleper C."/>
            <person name="Guy L."/>
            <person name="Ettema T.J."/>
        </authorList>
    </citation>
    <scope>NUCLEOTIDE SEQUENCE</scope>
</reference>
<name>A0A0F9DID6_9ZZZZ</name>
<proteinExistence type="predicted"/>
<sequence>MAKFAFDTGSAQTILSWRIDANTFFRIYYDISDIFQILWKDGGTARVLVSSQYDDGASFRNINQYITLTAAIDLTTGDTSGSSLWLNKVQDDTVWSGAIDAHTTVLNKMQIRAFSGTAGDYDIAYVRFFSGLVATDAQVQNDFKTVQNEEISWSLNGYGTGKTRCNVSAFVLAGFNTERHKEDPINGSFSANKVFFTLDNIGGVFSDDQYAAFVPASNQYNGTTAQKYLRNRCGVTVESWYSGDFDSFFVGRLSQGFPRSSITTTFSTIGLGAEDGVADLAKSFEEQGRFWEDLKLVNQNLIDRHHCESSTPPAIYTETSVTASNALFVKDTTEKYHGRASYLFTVNGAADTWVDLQDALATDDLHDLVAGSTYKL</sequence>
<comment type="caution">
    <text evidence="1">The sequence shown here is derived from an EMBL/GenBank/DDBJ whole genome shotgun (WGS) entry which is preliminary data.</text>
</comment>
<organism evidence="1">
    <name type="scientific">marine sediment metagenome</name>
    <dbReference type="NCBI Taxonomy" id="412755"/>
    <lineage>
        <taxon>unclassified sequences</taxon>
        <taxon>metagenomes</taxon>
        <taxon>ecological metagenomes</taxon>
    </lineage>
</organism>
<evidence type="ECO:0000313" key="1">
    <source>
        <dbReference type="EMBL" id="KKL17496.1"/>
    </source>
</evidence>
<gene>
    <name evidence="1" type="ORF">LCGC14_2484990</name>
</gene>
<accession>A0A0F9DID6</accession>
<feature type="non-terminal residue" evidence="1">
    <location>
        <position position="376"/>
    </location>
</feature>
<protein>
    <submittedName>
        <fullName evidence="1">Uncharacterized protein</fullName>
    </submittedName>
</protein>